<comment type="catalytic activity">
    <reaction evidence="14">
        <text>XTP + H2O = XMP + diphosphate + H(+)</text>
        <dbReference type="Rhea" id="RHEA:28610"/>
        <dbReference type="ChEBI" id="CHEBI:15377"/>
        <dbReference type="ChEBI" id="CHEBI:15378"/>
        <dbReference type="ChEBI" id="CHEBI:33019"/>
        <dbReference type="ChEBI" id="CHEBI:57464"/>
        <dbReference type="ChEBI" id="CHEBI:61314"/>
        <dbReference type="EC" id="3.6.1.66"/>
    </reaction>
</comment>
<dbReference type="GO" id="GO:0009117">
    <property type="term" value="P:nucleotide metabolic process"/>
    <property type="evidence" value="ECO:0007669"/>
    <property type="project" value="UniProtKB-KW"/>
</dbReference>
<feature type="binding site" evidence="14">
    <location>
        <position position="40"/>
    </location>
    <ligand>
        <name>Mg(2+)</name>
        <dbReference type="ChEBI" id="CHEBI:18420"/>
    </ligand>
</feature>
<evidence type="ECO:0000256" key="8">
    <source>
        <dbReference type="ARBA" id="ARBA00023080"/>
    </source>
</evidence>
<dbReference type="GO" id="GO:0000166">
    <property type="term" value="F:nucleotide binding"/>
    <property type="evidence" value="ECO:0007669"/>
    <property type="project" value="UniProtKB-KW"/>
</dbReference>
<evidence type="ECO:0000256" key="12">
    <source>
        <dbReference type="ARBA" id="ARBA00093255"/>
    </source>
</evidence>
<dbReference type="Gene3D" id="3.90.950.10">
    <property type="match status" value="1"/>
</dbReference>
<organism evidence="15">
    <name type="scientific">Spodoptera frugiperda</name>
    <name type="common">Fall armyworm</name>
    <dbReference type="NCBI Taxonomy" id="7108"/>
    <lineage>
        <taxon>Eukaryota</taxon>
        <taxon>Metazoa</taxon>
        <taxon>Ecdysozoa</taxon>
        <taxon>Arthropoda</taxon>
        <taxon>Hexapoda</taxon>
        <taxon>Insecta</taxon>
        <taxon>Pterygota</taxon>
        <taxon>Neoptera</taxon>
        <taxon>Endopterygota</taxon>
        <taxon>Lepidoptera</taxon>
        <taxon>Glossata</taxon>
        <taxon>Ditrysia</taxon>
        <taxon>Noctuoidea</taxon>
        <taxon>Noctuidae</taxon>
        <taxon>Amphipyrinae</taxon>
        <taxon>Spodoptera</taxon>
    </lineage>
</organism>
<evidence type="ECO:0000256" key="2">
    <source>
        <dbReference type="ARBA" id="ARBA00008023"/>
    </source>
</evidence>
<dbReference type="InterPro" id="IPR027502">
    <property type="entry name" value="ITPase"/>
</dbReference>
<evidence type="ECO:0000256" key="7">
    <source>
        <dbReference type="ARBA" id="ARBA00022842"/>
    </source>
</evidence>
<feature type="binding site" evidence="14">
    <location>
        <begin position="68"/>
        <end position="69"/>
    </location>
    <ligand>
        <name>ITP</name>
        <dbReference type="ChEBI" id="CHEBI:61402"/>
    </ligand>
</feature>
<dbReference type="EC" id="3.6.1.66" evidence="14"/>
<keyword evidence="8 14" id="KW-0546">Nucleotide metabolism</keyword>
<evidence type="ECO:0000313" key="16">
    <source>
        <dbReference type="Proteomes" id="UP000829999"/>
    </source>
</evidence>
<comment type="caution">
    <text evidence="14">Lacks conserved residue(s) required for the propagation of feature annotation.</text>
</comment>
<dbReference type="GO" id="GO:0046872">
    <property type="term" value="F:metal ion binding"/>
    <property type="evidence" value="ECO:0007669"/>
    <property type="project" value="UniProtKB-KW"/>
</dbReference>
<evidence type="ECO:0000256" key="1">
    <source>
        <dbReference type="ARBA" id="ARBA00004496"/>
    </source>
</evidence>
<evidence type="ECO:0000256" key="14">
    <source>
        <dbReference type="HAMAP-Rule" id="MF_03148"/>
    </source>
</evidence>
<name>A0A2H1VV82_SPOFR</name>
<dbReference type="GO" id="GO:0036220">
    <property type="term" value="F:ITP diphosphatase activity"/>
    <property type="evidence" value="ECO:0007669"/>
    <property type="project" value="UniProtKB-UniRule"/>
</dbReference>
<evidence type="ECO:0000256" key="10">
    <source>
        <dbReference type="ARBA" id="ARBA00054940"/>
    </source>
</evidence>
<keyword evidence="16" id="KW-1185">Reference proteome</keyword>
<dbReference type="CDD" id="cd00515">
    <property type="entry name" value="HAM1"/>
    <property type="match status" value="1"/>
</dbReference>
<gene>
    <name evidence="17" type="primary">LOC118279816</name>
    <name evidence="15" type="ORF">SFRICE_008832</name>
</gene>
<dbReference type="InterPro" id="IPR029001">
    <property type="entry name" value="ITPase-like_fam"/>
</dbReference>
<dbReference type="SUPFAM" id="SSF52972">
    <property type="entry name" value="ITPase-like"/>
    <property type="match status" value="1"/>
</dbReference>
<evidence type="ECO:0000313" key="15">
    <source>
        <dbReference type="EMBL" id="SOQ44718.1"/>
    </source>
</evidence>
<feature type="binding site" evidence="14">
    <location>
        <position position="68"/>
    </location>
    <ligand>
        <name>Mg(2+)</name>
        <dbReference type="ChEBI" id="CHEBI:18420"/>
    </ligand>
</feature>
<reference evidence="17" key="2">
    <citation type="submission" date="2025-04" db="UniProtKB">
        <authorList>
            <consortium name="RefSeq"/>
        </authorList>
    </citation>
    <scope>IDENTIFICATION</scope>
    <source>
        <tissue evidence="17">Whole larval tissue</tissue>
    </source>
</reference>
<evidence type="ECO:0000313" key="17">
    <source>
        <dbReference type="RefSeq" id="XP_035455504.1"/>
    </source>
</evidence>
<comment type="catalytic activity">
    <reaction evidence="12">
        <text>dITP + H2O = dIMP + diphosphate + H(+)</text>
        <dbReference type="Rhea" id="RHEA:28342"/>
        <dbReference type="ChEBI" id="CHEBI:15377"/>
        <dbReference type="ChEBI" id="CHEBI:15378"/>
        <dbReference type="ChEBI" id="CHEBI:33019"/>
        <dbReference type="ChEBI" id="CHEBI:61194"/>
        <dbReference type="ChEBI" id="CHEBI:61382"/>
        <dbReference type="EC" id="3.6.1.66"/>
    </reaction>
    <physiologicalReaction direction="left-to-right" evidence="12">
        <dbReference type="Rhea" id="RHEA:28343"/>
    </physiologicalReaction>
</comment>
<feature type="binding site" evidence="14">
    <location>
        <begin position="171"/>
        <end position="172"/>
    </location>
    <ligand>
        <name>ITP</name>
        <dbReference type="ChEBI" id="CHEBI:61402"/>
    </ligand>
</feature>
<feature type="binding site" evidence="14">
    <location>
        <position position="52"/>
    </location>
    <ligand>
        <name>ITP</name>
        <dbReference type="ChEBI" id="CHEBI:61402"/>
    </ligand>
</feature>
<dbReference type="PANTHER" id="PTHR11067">
    <property type="entry name" value="INOSINE TRIPHOSPHATE PYROPHOSPHATASE/HAM1 PROTEIN"/>
    <property type="match status" value="1"/>
</dbReference>
<evidence type="ECO:0000256" key="11">
    <source>
        <dbReference type="ARBA" id="ARBA00093218"/>
    </source>
</evidence>
<keyword evidence="4 14" id="KW-0479">Metal-binding</keyword>
<feature type="binding site" evidence="14">
    <location>
        <begin position="10"/>
        <end position="15"/>
    </location>
    <ligand>
        <name>ITP</name>
        <dbReference type="ChEBI" id="CHEBI:61402"/>
    </ligand>
</feature>
<dbReference type="PANTHER" id="PTHR11067:SF9">
    <property type="entry name" value="INOSINE TRIPHOSPHATE PYROPHOSPHATASE"/>
    <property type="match status" value="1"/>
</dbReference>
<evidence type="ECO:0000256" key="6">
    <source>
        <dbReference type="ARBA" id="ARBA00022801"/>
    </source>
</evidence>
<protein>
    <recommendedName>
        <fullName evidence="14">Inosine triphosphate pyrophosphatase</fullName>
        <shortName evidence="14">ITPase</shortName>
        <shortName evidence="14">Inosine triphosphatase</shortName>
        <ecNumber evidence="14">3.6.1.66</ecNumber>
    </recommendedName>
    <alternativeName>
        <fullName evidence="14">Non-canonical purine NTP pyrophosphatase</fullName>
    </alternativeName>
    <alternativeName>
        <fullName evidence="14">Non-standard purine NTP pyrophosphatase</fullName>
    </alternativeName>
    <alternativeName>
        <fullName evidence="14">Nucleoside-triphosphate diphosphatase</fullName>
    </alternativeName>
    <alternativeName>
        <fullName evidence="14">Nucleoside-triphosphate pyrophosphatase</fullName>
        <shortName evidence="14">NTPase</shortName>
    </alternativeName>
    <alternativeName>
        <fullName evidence="14">XTP/dITP diphosphatase</fullName>
    </alternativeName>
</protein>
<dbReference type="InterPro" id="IPR002637">
    <property type="entry name" value="RdgB/HAM1"/>
</dbReference>
<dbReference type="AlphaFoldDB" id="A0A2H1VV82"/>
<reference evidence="15" key="1">
    <citation type="submission" date="2016-07" db="EMBL/GenBank/DDBJ databases">
        <authorList>
            <person name="Bretaudeau A."/>
        </authorList>
    </citation>
    <scope>NUCLEOTIDE SEQUENCE</scope>
    <source>
        <strain evidence="15">Rice</strain>
        <tissue evidence="15">Whole body</tissue>
    </source>
</reference>
<dbReference type="Pfam" id="PF01725">
    <property type="entry name" value="Ham1p_like"/>
    <property type="match status" value="1"/>
</dbReference>
<dbReference type="GO" id="GO:0009204">
    <property type="term" value="P:deoxyribonucleoside triphosphate catabolic process"/>
    <property type="evidence" value="ECO:0007669"/>
    <property type="project" value="UniProtKB-UniRule"/>
</dbReference>
<dbReference type="Proteomes" id="UP000829999">
    <property type="component" value="Chromosome 22"/>
</dbReference>
<accession>A0A2H1VV82</accession>
<dbReference type="RefSeq" id="XP_035455504.1">
    <property type="nucleotide sequence ID" value="XM_035599611.2"/>
</dbReference>
<keyword evidence="3 14" id="KW-0963">Cytoplasm</keyword>
<dbReference type="HAMAP" id="MF_03148">
    <property type="entry name" value="HAM1_NTPase"/>
    <property type="match status" value="1"/>
</dbReference>
<dbReference type="OrthoDB" id="6288734at2759"/>
<feature type="binding site" evidence="14">
    <location>
        <position position="166"/>
    </location>
    <ligand>
        <name>ITP</name>
        <dbReference type="ChEBI" id="CHEBI:61402"/>
    </ligand>
</feature>
<comment type="catalytic activity">
    <reaction evidence="11">
        <text>ITP + H2O = IMP + diphosphate + H(+)</text>
        <dbReference type="Rhea" id="RHEA:29399"/>
        <dbReference type="ChEBI" id="CHEBI:15377"/>
        <dbReference type="ChEBI" id="CHEBI:15378"/>
        <dbReference type="ChEBI" id="CHEBI:33019"/>
        <dbReference type="ChEBI" id="CHEBI:58053"/>
        <dbReference type="ChEBI" id="CHEBI:61402"/>
        <dbReference type="EC" id="3.6.1.66"/>
    </reaction>
    <physiologicalReaction direction="left-to-right" evidence="11">
        <dbReference type="Rhea" id="RHEA:29400"/>
    </physiologicalReaction>
</comment>
<evidence type="ECO:0000256" key="4">
    <source>
        <dbReference type="ARBA" id="ARBA00022723"/>
    </source>
</evidence>
<comment type="subunit">
    <text evidence="14">Homodimer.</text>
</comment>
<sequence>MKQKAIAFVTSNAIKVEEVRAILGNNSQLEIINHKLDLPELQGDMEEICVKKCQEAASLLKVPVMVEDTSLCYNALKGLPGPYIKWFIYKIGPEGLYNLLKGWDDKSAKAISTFGYCSDCDLGVRIFQGVVNGQIVPPRGPSDGFDSIFQPDGCSKTYSELTKAEKYKISHRSMALRKFNEYFCRKNV</sequence>
<comment type="subcellular location">
    <subcellularLocation>
        <location evidence="1 14">Cytoplasm</location>
    </subcellularLocation>
</comment>
<comment type="cofactor">
    <cofactor evidence="14">
        <name>Mg(2+)</name>
        <dbReference type="ChEBI" id="CHEBI:18420"/>
    </cofactor>
    <cofactor evidence="14">
        <name>Mn(2+)</name>
        <dbReference type="ChEBI" id="CHEBI:29035"/>
    </cofactor>
    <text evidence="14">Binds 1 divalent metal cation per subunit; can use either Mg(2+) or Mn(2+).</text>
</comment>
<evidence type="ECO:0000256" key="13">
    <source>
        <dbReference type="ARBA" id="ARBA00093271"/>
    </source>
</evidence>
<dbReference type="GO" id="GO:0005737">
    <property type="term" value="C:cytoplasm"/>
    <property type="evidence" value="ECO:0007669"/>
    <property type="project" value="UniProtKB-SubCell"/>
</dbReference>
<proteinExistence type="inferred from homology"/>
<dbReference type="FunFam" id="3.90.950.10:FF:000003">
    <property type="entry name" value="Inosine triphosphate pyrophosphatase"/>
    <property type="match status" value="1"/>
</dbReference>
<keyword evidence="9 14" id="KW-0464">Manganese</keyword>
<evidence type="ECO:0000256" key="3">
    <source>
        <dbReference type="ARBA" id="ARBA00022490"/>
    </source>
</evidence>
<keyword evidence="6 14" id="KW-0378">Hydrolase</keyword>
<dbReference type="EMBL" id="ODYU01004636">
    <property type="protein sequence ID" value="SOQ44718.1"/>
    <property type="molecule type" value="Genomic_DNA"/>
</dbReference>
<comment type="catalytic activity">
    <reaction evidence="13">
        <text>N(6)-hydroxy-dATP + H2O = N(6)-hydroxy-dAMP + diphosphate + H(+)</text>
        <dbReference type="Rhea" id="RHEA:83971"/>
        <dbReference type="ChEBI" id="CHEBI:15377"/>
        <dbReference type="ChEBI" id="CHEBI:15378"/>
        <dbReference type="ChEBI" id="CHEBI:33019"/>
        <dbReference type="ChEBI" id="CHEBI:233529"/>
        <dbReference type="ChEBI" id="CHEBI:233530"/>
    </reaction>
    <physiologicalReaction direction="left-to-right" evidence="13">
        <dbReference type="Rhea" id="RHEA:83972"/>
    </physiologicalReaction>
</comment>
<keyword evidence="7 14" id="KW-0460">Magnesium</keyword>
<comment type="function">
    <text evidence="10">Pyrophosphatase that hydrolyzes the non-canonical purine nucleotides inosine triphosphate (ITP), deoxyinosine triphosphate (dITP) as well as 2'-deoxy-N-6-hydroxylaminopurine triphosphate (dHAPTP) and xanthosine 5'-triphosphate (XTP) to their respective monophosphate derivatives. The enzyme does not distinguish between the deoxy- and ribose forms. Probably excludes non-canonical purines from RNA and DNA precursor pools, thus preventing their incorporation into RNA and DNA and avoiding chromosomal lesions.</text>
</comment>
<dbReference type="GO" id="GO:0035870">
    <property type="term" value="F:dITP diphosphatase activity"/>
    <property type="evidence" value="ECO:0007669"/>
    <property type="project" value="UniProtKB-UniRule"/>
</dbReference>
<evidence type="ECO:0000256" key="5">
    <source>
        <dbReference type="ARBA" id="ARBA00022741"/>
    </source>
</evidence>
<dbReference type="GO" id="GO:0036222">
    <property type="term" value="F:XTP diphosphatase activity"/>
    <property type="evidence" value="ECO:0007669"/>
    <property type="project" value="UniProtKB-UniRule"/>
</dbReference>
<comment type="similarity">
    <text evidence="2 14">Belongs to the HAM1 NTPase family.</text>
</comment>
<evidence type="ECO:0000256" key="9">
    <source>
        <dbReference type="ARBA" id="ARBA00023211"/>
    </source>
</evidence>
<dbReference type="GeneID" id="118279816"/>
<keyword evidence="5 14" id="KW-0547">Nucleotide-binding</keyword>
<comment type="function">
    <text evidence="14">Pyrophosphatase that hydrolyzes non-canonical purine nucleotides such as inosine triphosphate (ITP), deoxyinosine triphosphate (dITP) or xanthosine 5'-triphosphate (XTP) to their respective monophosphate derivatives. The enzyme does not distinguish between the deoxy- and ribose forms. Probably excludes non-canonical purines from RNA and DNA precursor pools, thus preventing their incorporation into RNA and DNA and avoiding chromosomal lesions.</text>
</comment>